<dbReference type="PANTHER" id="PTHR43498">
    <property type="entry name" value="FERREDOXIN:COB-COM HETERODISULFIDE REDUCTASE SUBUNIT A"/>
    <property type="match status" value="1"/>
</dbReference>
<organism evidence="10">
    <name type="scientific">marine sediment metagenome</name>
    <dbReference type="NCBI Taxonomy" id="412755"/>
    <lineage>
        <taxon>unclassified sequences</taxon>
        <taxon>metagenomes</taxon>
        <taxon>ecological metagenomes</taxon>
    </lineage>
</organism>
<keyword evidence="4" id="KW-0479">Metal-binding</keyword>
<evidence type="ECO:0000259" key="9">
    <source>
        <dbReference type="PROSITE" id="PS51379"/>
    </source>
</evidence>
<dbReference type="GO" id="GO:0046872">
    <property type="term" value="F:metal ion binding"/>
    <property type="evidence" value="ECO:0007669"/>
    <property type="project" value="UniProtKB-KW"/>
</dbReference>
<feature type="domain" description="4Fe-4S ferredoxin-type" evidence="9">
    <location>
        <begin position="164"/>
        <end position="198"/>
    </location>
</feature>
<dbReference type="GO" id="GO:0016491">
    <property type="term" value="F:oxidoreductase activity"/>
    <property type="evidence" value="ECO:0007669"/>
    <property type="project" value="UniProtKB-KW"/>
</dbReference>
<dbReference type="InterPro" id="IPR039650">
    <property type="entry name" value="HdrA-like"/>
</dbReference>
<keyword evidence="8" id="KW-0411">Iron-sulfur</keyword>
<proteinExistence type="inferred from homology"/>
<comment type="cofactor">
    <cofactor evidence="1">
        <name>FAD</name>
        <dbReference type="ChEBI" id="CHEBI:57692"/>
    </cofactor>
</comment>
<evidence type="ECO:0000256" key="1">
    <source>
        <dbReference type="ARBA" id="ARBA00001974"/>
    </source>
</evidence>
<dbReference type="InterPro" id="IPR017896">
    <property type="entry name" value="4Fe4S_Fe-S-bd"/>
</dbReference>
<keyword evidence="5" id="KW-0285">Flavoprotein</keyword>
<evidence type="ECO:0000256" key="6">
    <source>
        <dbReference type="ARBA" id="ARBA00023002"/>
    </source>
</evidence>
<dbReference type="InterPro" id="IPR017900">
    <property type="entry name" value="4Fe4S_Fe_S_CS"/>
</dbReference>
<name>X0ZTA1_9ZZZZ</name>
<evidence type="ECO:0000256" key="2">
    <source>
        <dbReference type="ARBA" id="ARBA00006561"/>
    </source>
</evidence>
<protein>
    <recommendedName>
        <fullName evidence="9">4Fe-4S ferredoxin-type domain-containing protein</fullName>
    </recommendedName>
</protein>
<keyword evidence="3" id="KW-0004">4Fe-4S</keyword>
<dbReference type="PROSITE" id="PS51379">
    <property type="entry name" value="4FE4S_FER_2"/>
    <property type="match status" value="2"/>
</dbReference>
<dbReference type="InterPro" id="IPR036188">
    <property type="entry name" value="FAD/NAD-bd_sf"/>
</dbReference>
<keyword evidence="5" id="KW-0274">FAD</keyword>
<gene>
    <name evidence="10" type="ORF">S01H4_02346</name>
</gene>
<dbReference type="EMBL" id="BART01000503">
    <property type="protein sequence ID" value="GAG73045.1"/>
    <property type="molecule type" value="Genomic_DNA"/>
</dbReference>
<dbReference type="Pfam" id="PF12831">
    <property type="entry name" value="FAD_oxidored"/>
    <property type="match status" value="1"/>
</dbReference>
<keyword evidence="6" id="KW-0560">Oxidoreductase</keyword>
<dbReference type="Pfam" id="PF00037">
    <property type="entry name" value="Fer4"/>
    <property type="match status" value="1"/>
</dbReference>
<sequence length="371" mass="41609">MNNEHKKGKEINKDRRLNDKTMHKRVLVVGGGIAGIQASLDLAEMNIEVYLIEKGPSIGGRMAQLDKTFPTNDCAMCILSPKLVEAGAHPYIKIITNAELESITGQAPNFEATIIKKPRYINEEKCTGCGICVSKCPVKIPDEYNKGLSKTKCIHIPFPQAVPAIPIINKEYCVYLKRGKCRKCEESCEMKAIDFNQKEEIIKINVGSVILALGSEEFDATLKDEYGYKTFPNVMTSIEFERILSASGPTQGHIQRPSDGKEPKSIAFIQCVGSRDMQLGNEYCSAICCMQATKDVILVQEHIPGVKTSIFYMDMRAYGKDFDKFVDRAKDDYKARYIHARISSIEVNPITENLIVRYATDYGRIKKKNLN</sequence>
<dbReference type="Gene3D" id="3.40.50.720">
    <property type="entry name" value="NAD(P)-binding Rossmann-like Domain"/>
    <property type="match status" value="1"/>
</dbReference>
<dbReference type="SUPFAM" id="SSF51905">
    <property type="entry name" value="FAD/NAD(P)-binding domain"/>
    <property type="match status" value="1"/>
</dbReference>
<accession>X0ZTA1</accession>
<evidence type="ECO:0000256" key="4">
    <source>
        <dbReference type="ARBA" id="ARBA00022723"/>
    </source>
</evidence>
<evidence type="ECO:0000256" key="5">
    <source>
        <dbReference type="ARBA" id="ARBA00022827"/>
    </source>
</evidence>
<reference evidence="10" key="1">
    <citation type="journal article" date="2014" name="Front. Microbiol.">
        <title>High frequency of phylogenetically diverse reductive dehalogenase-homologous genes in deep subseafloor sedimentary metagenomes.</title>
        <authorList>
            <person name="Kawai M."/>
            <person name="Futagami T."/>
            <person name="Toyoda A."/>
            <person name="Takaki Y."/>
            <person name="Nishi S."/>
            <person name="Hori S."/>
            <person name="Arai W."/>
            <person name="Tsubouchi T."/>
            <person name="Morono Y."/>
            <person name="Uchiyama I."/>
            <person name="Ito T."/>
            <person name="Fujiyama A."/>
            <person name="Inagaki F."/>
            <person name="Takami H."/>
        </authorList>
    </citation>
    <scope>NUCLEOTIDE SEQUENCE</scope>
    <source>
        <strain evidence="10">Expedition CK06-06</strain>
    </source>
</reference>
<evidence type="ECO:0000313" key="10">
    <source>
        <dbReference type="EMBL" id="GAG73045.1"/>
    </source>
</evidence>
<comment type="similarity">
    <text evidence="2">Belongs to the HdrA family.</text>
</comment>
<feature type="domain" description="4Fe-4S ferredoxin-type" evidence="9">
    <location>
        <begin position="116"/>
        <end position="146"/>
    </location>
</feature>
<keyword evidence="7" id="KW-0408">Iron</keyword>
<evidence type="ECO:0000256" key="7">
    <source>
        <dbReference type="ARBA" id="ARBA00023004"/>
    </source>
</evidence>
<dbReference type="AlphaFoldDB" id="X0ZTA1"/>
<dbReference type="PROSITE" id="PS00198">
    <property type="entry name" value="4FE4S_FER_1"/>
    <property type="match status" value="1"/>
</dbReference>
<comment type="caution">
    <text evidence="10">The sequence shown here is derived from an EMBL/GenBank/DDBJ whole genome shotgun (WGS) entry which is preliminary data.</text>
</comment>
<evidence type="ECO:0000256" key="3">
    <source>
        <dbReference type="ARBA" id="ARBA00022485"/>
    </source>
</evidence>
<dbReference type="PANTHER" id="PTHR43498:SF1">
    <property type="entry name" value="COB--COM HETERODISULFIDE REDUCTASE IRON-SULFUR SUBUNIT A"/>
    <property type="match status" value="1"/>
</dbReference>
<evidence type="ECO:0000256" key="8">
    <source>
        <dbReference type="ARBA" id="ARBA00023014"/>
    </source>
</evidence>
<dbReference type="Gene3D" id="3.30.70.3270">
    <property type="match status" value="1"/>
</dbReference>
<dbReference type="GO" id="GO:0051539">
    <property type="term" value="F:4 iron, 4 sulfur cluster binding"/>
    <property type="evidence" value="ECO:0007669"/>
    <property type="project" value="UniProtKB-KW"/>
</dbReference>